<feature type="compositionally biased region" description="Low complexity" evidence="18">
    <location>
        <begin position="344"/>
        <end position="353"/>
    </location>
</feature>
<feature type="region of interest" description="Disordered" evidence="18">
    <location>
        <begin position="55"/>
        <end position="150"/>
    </location>
</feature>
<dbReference type="EC" id="2.3.2.27" evidence="4"/>
<organism evidence="20 21">
    <name type="scientific">Strigops habroptila</name>
    <name type="common">Kakapo</name>
    <dbReference type="NCBI Taxonomy" id="2489341"/>
    <lineage>
        <taxon>Eukaryota</taxon>
        <taxon>Metazoa</taxon>
        <taxon>Chordata</taxon>
        <taxon>Craniata</taxon>
        <taxon>Vertebrata</taxon>
        <taxon>Euteleostomi</taxon>
        <taxon>Archelosauria</taxon>
        <taxon>Archosauria</taxon>
        <taxon>Dinosauria</taxon>
        <taxon>Saurischia</taxon>
        <taxon>Theropoda</taxon>
        <taxon>Coelurosauria</taxon>
        <taxon>Aves</taxon>
        <taxon>Neognathae</taxon>
        <taxon>Neoaves</taxon>
        <taxon>Telluraves</taxon>
        <taxon>Australaves</taxon>
        <taxon>Psittaciformes</taxon>
        <taxon>Psittacidae</taxon>
        <taxon>Strigops</taxon>
    </lineage>
</organism>
<dbReference type="GO" id="GO:0005886">
    <property type="term" value="C:plasma membrane"/>
    <property type="evidence" value="ECO:0007669"/>
    <property type="project" value="Ensembl"/>
</dbReference>
<dbReference type="GO" id="GO:0042130">
    <property type="term" value="P:negative regulation of T cell proliferation"/>
    <property type="evidence" value="ECO:0007669"/>
    <property type="project" value="Ensembl"/>
</dbReference>
<evidence type="ECO:0000256" key="12">
    <source>
        <dbReference type="ARBA" id="ARBA00022990"/>
    </source>
</evidence>
<evidence type="ECO:0000256" key="10">
    <source>
        <dbReference type="ARBA" id="ARBA00022786"/>
    </source>
</evidence>
<dbReference type="GO" id="GO:0008270">
    <property type="term" value="F:zinc ion binding"/>
    <property type="evidence" value="ECO:0007669"/>
    <property type="project" value="UniProtKB-KW"/>
</dbReference>
<evidence type="ECO:0000256" key="8">
    <source>
        <dbReference type="ARBA" id="ARBA00022723"/>
    </source>
</evidence>
<dbReference type="GO" id="GO:0050821">
    <property type="term" value="P:protein stabilization"/>
    <property type="evidence" value="ECO:0007669"/>
    <property type="project" value="Ensembl"/>
</dbReference>
<evidence type="ECO:0000256" key="5">
    <source>
        <dbReference type="ARBA" id="ARBA00022490"/>
    </source>
</evidence>
<keyword evidence="12" id="KW-0007">Acetylation</keyword>
<dbReference type="GO" id="GO:0061630">
    <property type="term" value="F:ubiquitin protein ligase activity"/>
    <property type="evidence" value="ECO:0007669"/>
    <property type="project" value="UniProtKB-EC"/>
</dbReference>
<evidence type="ECO:0000256" key="4">
    <source>
        <dbReference type="ARBA" id="ARBA00012483"/>
    </source>
</evidence>
<feature type="domain" description="RING-CH-type" evidence="19">
    <location>
        <begin position="538"/>
        <end position="608"/>
    </location>
</feature>
<dbReference type="GeneID" id="115608363"/>
<keyword evidence="11" id="KW-0862">Zinc</keyword>
<evidence type="ECO:0000256" key="13">
    <source>
        <dbReference type="ARBA" id="ARBA00060147"/>
    </source>
</evidence>
<feature type="region of interest" description="Disordered" evidence="18">
    <location>
        <begin position="1"/>
        <end position="33"/>
    </location>
</feature>
<feature type="compositionally biased region" description="Polar residues" evidence="18">
    <location>
        <begin position="371"/>
        <end position="381"/>
    </location>
</feature>
<sequence>MESKPSRIPRRISLQASGSSLGSRTLTGNSLAGAYSAREPSWRLESGYQESSVLNSSSRDWGIGERDTRETPWKLTTSSPTHYSGTLDHPHSGRFLGSRSRLSTSSSSHFTSGCYGESERTQGAYSRLHGQQRDSDSKRPKLSCTSTSSVRNNGLTAFSDSSWRCSRIPRSSSVMLGSLGTELVREQRELERRTDLSVNNLVDHSYRNSDFSSATYLQDRPASSYAEGARPKENSLSTLRLNASMNRQLPSDHQPSLFNRDSNMSSSRFSYSSRQRRNELESPQRSMQPAFSLTAIRDETPSSSGSERVLSSQRSLNEPTADGEGRRTTRQLLSRLASSMSSTFFSRRSSQDSLHTRSLGSEESTVVPRVQASTLSSSNGPATPEVPGLQTSEASQGFSFLRRRWGLSGVSQNHNSDSDGESYRPDSESRSTGSWLSSSLRNRCTPLFSRRRREGRDESARISTSDTTARSQHIFRRRESVPPTLGSSLSDNLMITVDIIPSGWNQSDGQESSKSKIPPSRDPERLQKIKESLLLEDSEDEEGDLCRICQMSSSSSDNLLIEPCKCTGSLQYVHQECMKKWLQSKINSGSSLEAVTTCELCKEKLHLNLEDFDIHELYRAHANEQADYEFISSGLYLVVLLHLCEQRFSDMLGTASEASTRVRLLRMILKTDAVRSLILQETNGIAAEMLNWQEQHQHAFVFFLSLVKSALNITVVFEALLNSKSTAAQWNSVDLRTAQHVQGLDTYKATSVFK</sequence>
<feature type="compositionally biased region" description="Low complexity" evidence="18">
    <location>
        <begin position="430"/>
        <end position="439"/>
    </location>
</feature>
<feature type="region of interest" description="Disordered" evidence="18">
    <location>
        <begin position="344"/>
        <end position="391"/>
    </location>
</feature>
<dbReference type="GO" id="GO:0002643">
    <property type="term" value="P:regulation of tolerance induction"/>
    <property type="evidence" value="ECO:0007669"/>
    <property type="project" value="Ensembl"/>
</dbReference>
<keyword evidence="6" id="KW-0597">Phosphoprotein</keyword>
<dbReference type="PANTHER" id="PTHR14471">
    <property type="entry name" value="MARCH7/10 E3 UBIQUITIN PROTEIN LIGASE FAMILY MEMBER"/>
    <property type="match status" value="1"/>
</dbReference>
<dbReference type="GO" id="GO:0031624">
    <property type="term" value="F:ubiquitin conjugating enzyme binding"/>
    <property type="evidence" value="ECO:0007669"/>
    <property type="project" value="Ensembl"/>
</dbReference>
<reference evidence="20" key="2">
    <citation type="submission" date="2025-08" db="UniProtKB">
        <authorList>
            <consortium name="Ensembl"/>
        </authorList>
    </citation>
    <scope>IDENTIFICATION</scope>
</reference>
<evidence type="ECO:0000256" key="17">
    <source>
        <dbReference type="ARBA" id="ARBA00084030"/>
    </source>
</evidence>
<name>A0A672TW21_STRHB</name>
<dbReference type="GO" id="GO:1901799">
    <property type="term" value="P:negative regulation of proteasomal protein catabolic process"/>
    <property type="evidence" value="ECO:0007669"/>
    <property type="project" value="Ensembl"/>
</dbReference>
<evidence type="ECO:0000256" key="11">
    <source>
        <dbReference type="ARBA" id="ARBA00022833"/>
    </source>
</evidence>
<evidence type="ECO:0000259" key="19">
    <source>
        <dbReference type="PROSITE" id="PS51292"/>
    </source>
</evidence>
<dbReference type="GO" id="GO:0005829">
    <property type="term" value="C:cytosol"/>
    <property type="evidence" value="ECO:0007669"/>
    <property type="project" value="Ensembl"/>
</dbReference>
<dbReference type="GO" id="GO:0060271">
    <property type="term" value="P:cilium assembly"/>
    <property type="evidence" value="ECO:0007669"/>
    <property type="project" value="Ensembl"/>
</dbReference>
<evidence type="ECO:0000256" key="7">
    <source>
        <dbReference type="ARBA" id="ARBA00022679"/>
    </source>
</evidence>
<reference evidence="20" key="3">
    <citation type="submission" date="2025-09" db="UniProtKB">
        <authorList>
            <consortium name="Ensembl"/>
        </authorList>
    </citation>
    <scope>IDENTIFICATION</scope>
</reference>
<dbReference type="Ensembl" id="ENSSHBT00005006915.1">
    <property type="protein sequence ID" value="ENSSHBP00005005709.1"/>
    <property type="gene ID" value="ENSSHBG00005004988.1"/>
</dbReference>
<feature type="compositionally biased region" description="Low complexity" evidence="18">
    <location>
        <begin position="93"/>
        <end position="113"/>
    </location>
</feature>
<feature type="compositionally biased region" description="Polar residues" evidence="18">
    <location>
        <begin position="301"/>
        <end position="318"/>
    </location>
</feature>
<dbReference type="Gene3D" id="3.30.40.10">
    <property type="entry name" value="Zinc/RING finger domain, C3HC4 (zinc finger)"/>
    <property type="match status" value="1"/>
</dbReference>
<dbReference type="Proteomes" id="UP000472266">
    <property type="component" value="Chromosome 6"/>
</dbReference>
<comment type="function">
    <text evidence="13">E3 ubiquitin-protein ligase which may specifically enhance the E2 activity of HIP2. E3 ubiquitin ligases accept ubiquitin from an E2 ubiquitin-conjugating enzyme in the form of a thioester and then directly transfer the ubiquitin to targeted substrates. May be involved in T-cell proliferation by regulating LIF secretion. May play a role in lysosome homeostasis. Promotes 'Lys-6', 'Lys-11' and 'Lys-63'-linked mixed polyubiquitination on ATG14 leading to the inhibition of autophagy by impairing the interaction between ATG14 and STX7. Participates in the dopamine-mediated negative regulation of the NLRP3 inflammasome by promoting its uibiquitination and subsequent degradation.</text>
</comment>
<dbReference type="GO" id="GO:0006513">
    <property type="term" value="P:protein monoubiquitination"/>
    <property type="evidence" value="ECO:0007669"/>
    <property type="project" value="Ensembl"/>
</dbReference>
<feature type="compositionally biased region" description="Polar residues" evidence="18">
    <location>
        <begin position="248"/>
        <end position="257"/>
    </location>
</feature>
<dbReference type="GeneTree" id="ENSGT00530000063836"/>
<evidence type="ECO:0000256" key="16">
    <source>
        <dbReference type="ARBA" id="ARBA00083915"/>
    </source>
</evidence>
<dbReference type="GO" id="GO:1905524">
    <property type="term" value="P:negative regulation of protein autoubiquitination"/>
    <property type="evidence" value="ECO:0007669"/>
    <property type="project" value="Ensembl"/>
</dbReference>
<dbReference type="GO" id="GO:0008284">
    <property type="term" value="P:positive regulation of cell population proliferation"/>
    <property type="evidence" value="ECO:0007669"/>
    <property type="project" value="Ensembl"/>
</dbReference>
<keyword evidence="7" id="KW-0808">Transferase</keyword>
<dbReference type="InterPro" id="IPR011016">
    <property type="entry name" value="Znf_RING-CH"/>
</dbReference>
<dbReference type="GO" id="GO:0036064">
    <property type="term" value="C:ciliary basal body"/>
    <property type="evidence" value="ECO:0007669"/>
    <property type="project" value="Ensembl"/>
</dbReference>
<comment type="catalytic activity">
    <reaction evidence="1">
        <text>S-ubiquitinyl-[E2 ubiquitin-conjugating enzyme]-L-cysteine + [acceptor protein]-L-lysine = [E2 ubiquitin-conjugating enzyme]-L-cysteine + N(6)-ubiquitinyl-[acceptor protein]-L-lysine.</text>
        <dbReference type="EC" id="2.3.2.27"/>
    </reaction>
</comment>
<evidence type="ECO:0000256" key="3">
    <source>
        <dbReference type="ARBA" id="ARBA00004906"/>
    </source>
</evidence>
<evidence type="ECO:0000256" key="15">
    <source>
        <dbReference type="ARBA" id="ARBA00079600"/>
    </source>
</evidence>
<comment type="subcellular location">
    <subcellularLocation>
        <location evidence="2">Cytoplasm</location>
    </subcellularLocation>
</comment>
<evidence type="ECO:0000256" key="1">
    <source>
        <dbReference type="ARBA" id="ARBA00000900"/>
    </source>
</evidence>
<dbReference type="RefSeq" id="XP_030342962.1">
    <property type="nucleotide sequence ID" value="XM_030487102.2"/>
</dbReference>
<keyword evidence="5" id="KW-0963">Cytoplasm</keyword>
<reference evidence="20 21" key="1">
    <citation type="submission" date="2019-11" db="EMBL/GenBank/DDBJ databases">
        <title>Strigops habroptila (kakapo) genome, bStrHab1, primary haplotype, v2.</title>
        <authorList>
            <person name="Jarvis E.D."/>
            <person name="Howard J."/>
            <person name="Rhie A."/>
            <person name="Phillippy A."/>
            <person name="Korlach J."/>
            <person name="Digby A."/>
            <person name="Iorns D."/>
            <person name="Eason D."/>
            <person name="Robertson B."/>
            <person name="Raemaekers T."/>
            <person name="Howe K."/>
            <person name="Lewin H."/>
            <person name="Damas J."/>
            <person name="Hastie A."/>
            <person name="Tracey A."/>
            <person name="Chow W."/>
            <person name="Fedrigo O."/>
        </authorList>
    </citation>
    <scope>NUCLEOTIDE SEQUENCE [LARGE SCALE GENOMIC DNA]</scope>
</reference>
<feature type="compositionally biased region" description="Low complexity" evidence="18">
    <location>
        <begin position="17"/>
        <end position="31"/>
    </location>
</feature>
<dbReference type="GO" id="GO:1902916">
    <property type="term" value="P:positive regulation of protein polyubiquitination"/>
    <property type="evidence" value="ECO:0007669"/>
    <property type="project" value="Ensembl"/>
</dbReference>
<dbReference type="GO" id="GO:0097371">
    <property type="term" value="F:MDM2/MDM4 family protein binding"/>
    <property type="evidence" value="ECO:0007669"/>
    <property type="project" value="Ensembl"/>
</dbReference>
<dbReference type="InterPro" id="IPR013083">
    <property type="entry name" value="Znf_RING/FYVE/PHD"/>
</dbReference>
<dbReference type="CDD" id="cd16812">
    <property type="entry name" value="RING_CH-C4HC3_MARCH7"/>
    <property type="match status" value="1"/>
</dbReference>
<dbReference type="PANTHER" id="PTHR14471:SF1">
    <property type="entry name" value="E3 UBIQUITIN-PROTEIN LIGASE MARCHF7"/>
    <property type="match status" value="1"/>
</dbReference>
<dbReference type="SMART" id="SM00744">
    <property type="entry name" value="RINGv"/>
    <property type="match status" value="1"/>
</dbReference>
<evidence type="ECO:0000256" key="9">
    <source>
        <dbReference type="ARBA" id="ARBA00022771"/>
    </source>
</evidence>
<accession>A0A672TW21</accession>
<evidence type="ECO:0000256" key="14">
    <source>
        <dbReference type="ARBA" id="ARBA00069013"/>
    </source>
</evidence>
<keyword evidence="9" id="KW-0863">Zinc-finger</keyword>
<dbReference type="GO" id="GO:0005634">
    <property type="term" value="C:nucleus"/>
    <property type="evidence" value="ECO:0007669"/>
    <property type="project" value="Ensembl"/>
</dbReference>
<feature type="region of interest" description="Disordered" evidence="18">
    <location>
        <begin position="504"/>
        <end position="525"/>
    </location>
</feature>
<dbReference type="PROSITE" id="PS51292">
    <property type="entry name" value="ZF_RING_CH"/>
    <property type="match status" value="1"/>
</dbReference>
<dbReference type="GO" id="GO:0051865">
    <property type="term" value="P:protein autoubiquitination"/>
    <property type="evidence" value="ECO:0007669"/>
    <property type="project" value="Ensembl"/>
</dbReference>
<keyword evidence="10" id="KW-0833">Ubl conjugation pathway</keyword>
<dbReference type="GO" id="GO:1902166">
    <property type="term" value="P:negative regulation of intrinsic apoptotic signaling pathway in response to DNA damage by p53 class mediator"/>
    <property type="evidence" value="ECO:0007669"/>
    <property type="project" value="Ensembl"/>
</dbReference>
<feature type="compositionally biased region" description="Basic and acidic residues" evidence="18">
    <location>
        <begin position="511"/>
        <end position="525"/>
    </location>
</feature>
<keyword evidence="21" id="KW-1185">Reference proteome</keyword>
<feature type="compositionally biased region" description="Basic and acidic residues" evidence="18">
    <location>
        <begin position="62"/>
        <end position="72"/>
    </location>
</feature>
<dbReference type="GO" id="GO:0005813">
    <property type="term" value="C:centrosome"/>
    <property type="evidence" value="ECO:0007669"/>
    <property type="project" value="Ensembl"/>
</dbReference>
<feature type="compositionally biased region" description="Low complexity" evidence="18">
    <location>
        <begin position="259"/>
        <end position="273"/>
    </location>
</feature>
<feature type="region of interest" description="Disordered" evidence="18">
    <location>
        <begin position="409"/>
        <end position="488"/>
    </location>
</feature>
<dbReference type="SUPFAM" id="SSF57850">
    <property type="entry name" value="RING/U-box"/>
    <property type="match status" value="1"/>
</dbReference>
<dbReference type="InParanoid" id="A0A672TW21"/>
<evidence type="ECO:0000313" key="20">
    <source>
        <dbReference type="Ensembl" id="ENSSHBP00005005709.1"/>
    </source>
</evidence>
<dbReference type="AlphaFoldDB" id="A0A672TW21"/>
<feature type="compositionally biased region" description="Polar residues" evidence="18">
    <location>
        <begin position="462"/>
        <end position="471"/>
    </location>
</feature>
<feature type="region of interest" description="Disordered" evidence="18">
    <location>
        <begin position="248"/>
        <end position="328"/>
    </location>
</feature>
<dbReference type="InterPro" id="IPR052297">
    <property type="entry name" value="RING-CH-type_E3_ubiq-ligase"/>
</dbReference>
<comment type="pathway">
    <text evidence="3">Protein modification; protein ubiquitination.</text>
</comment>
<keyword evidence="8" id="KW-0479">Metal-binding</keyword>
<proteinExistence type="predicted"/>
<dbReference type="FunFam" id="3.30.40.10:FF:000108">
    <property type="entry name" value="E3 ubiquitin-protein ligase MARCH7 isoform X1"/>
    <property type="match status" value="1"/>
</dbReference>
<gene>
    <name evidence="20" type="primary">MARCHF7</name>
</gene>
<evidence type="ECO:0000256" key="18">
    <source>
        <dbReference type="SAM" id="MobiDB-lite"/>
    </source>
</evidence>
<dbReference type="GO" id="GO:1902018">
    <property type="term" value="P:negative regulation of cilium assembly"/>
    <property type="evidence" value="ECO:0007669"/>
    <property type="project" value="Ensembl"/>
</dbReference>
<dbReference type="Pfam" id="PF12906">
    <property type="entry name" value="RINGv"/>
    <property type="match status" value="1"/>
</dbReference>
<evidence type="ECO:0000256" key="6">
    <source>
        <dbReference type="ARBA" id="ARBA00022553"/>
    </source>
</evidence>
<protein>
    <recommendedName>
        <fullName evidence="14">E3 ubiquitin-protein ligase MARCHF7</fullName>
        <ecNumber evidence="4">2.3.2.27</ecNumber>
    </recommendedName>
    <alternativeName>
        <fullName evidence="16">Membrane-associated RING finger protein 7</fullName>
    </alternativeName>
    <alternativeName>
        <fullName evidence="15">Membrane-associated RING-CH protein VII</fullName>
    </alternativeName>
    <alternativeName>
        <fullName evidence="17">RING-type E3 ubiquitin transferase MARCHF7</fullName>
    </alternativeName>
</protein>
<evidence type="ECO:0000256" key="2">
    <source>
        <dbReference type="ARBA" id="ARBA00004496"/>
    </source>
</evidence>
<feature type="compositionally biased region" description="Polar residues" evidence="18">
    <location>
        <begin position="74"/>
        <end position="84"/>
    </location>
</feature>
<dbReference type="CTD" id="64844"/>
<dbReference type="GO" id="GO:0043130">
    <property type="term" value="F:ubiquitin binding"/>
    <property type="evidence" value="ECO:0007669"/>
    <property type="project" value="Ensembl"/>
</dbReference>
<evidence type="ECO:0000313" key="21">
    <source>
        <dbReference type="Proteomes" id="UP000472266"/>
    </source>
</evidence>
<dbReference type="GO" id="GO:0043518">
    <property type="term" value="P:negative regulation of DNA damage response, signal transduction by p53 class mediator"/>
    <property type="evidence" value="ECO:0007669"/>
    <property type="project" value="Ensembl"/>
</dbReference>